<evidence type="ECO:0000256" key="3">
    <source>
        <dbReference type="SAM" id="SignalP"/>
    </source>
</evidence>
<dbReference type="InterPro" id="IPR050490">
    <property type="entry name" value="Bact_solute-bd_prot1"/>
</dbReference>
<proteinExistence type="inferred from homology"/>
<dbReference type="AlphaFoldDB" id="A0A6J4N0D5"/>
<evidence type="ECO:0000256" key="1">
    <source>
        <dbReference type="ARBA" id="ARBA00008520"/>
    </source>
</evidence>
<organism evidence="4">
    <name type="scientific">uncultured Propionibacteriaceae bacterium</name>
    <dbReference type="NCBI Taxonomy" id="257457"/>
    <lineage>
        <taxon>Bacteria</taxon>
        <taxon>Bacillati</taxon>
        <taxon>Actinomycetota</taxon>
        <taxon>Actinomycetes</taxon>
        <taxon>Propionibacteriales</taxon>
        <taxon>Propionibacteriaceae</taxon>
        <taxon>environmental samples</taxon>
    </lineage>
</organism>
<reference evidence="4" key="1">
    <citation type="submission" date="2020-02" db="EMBL/GenBank/DDBJ databases">
        <authorList>
            <person name="Meier V. D."/>
        </authorList>
    </citation>
    <scope>NUCLEOTIDE SEQUENCE</scope>
    <source>
        <strain evidence="4">AVDCRST_MAG75</strain>
    </source>
</reference>
<sequence>MRYSRSARRSVALVAMAAATTLVAAGCGAGSLGSSDGGGAGGAGGDSATTITFLTGATDTDVASAKAVIEAFKAGNPNITVKHDTRPGGSEGDNLVKTRLATGDMSEVFIYNNGSLLQAIKPEQNLTPLDDQPWAGQLDETFAASSKGADGKLYGGPYGTAFGGGVLYNIPVYEKLNLEIPKTWDEFMANNKKIKEAGGVDPVEQTYGETWTSQLFVLGDYANVAAKMPDFAEKYTKGEAKYSNTPEALAGFEHMQEVRDAGYFNKNFASAKLNDGIKAVATGKAAHYPQLGAVAANIENVAPGKSDDVGFFALPGEDAAANAMTVWPGTAAMYIPKAVEGDKLEAAKKFIAFAATKEACDVYAKGSPPQGPFLSKACTLPSEVSRVAKDTQAYFDAGKASPALEFLSPIKGPALEQICVQLGTGQVDAKKAAELYDQDVKKQAQQLGLPGWE</sequence>
<dbReference type="PANTHER" id="PTHR43649">
    <property type="entry name" value="ARABINOSE-BINDING PROTEIN-RELATED"/>
    <property type="match status" value="1"/>
</dbReference>
<dbReference type="Gene3D" id="3.40.190.10">
    <property type="entry name" value="Periplasmic binding protein-like II"/>
    <property type="match status" value="2"/>
</dbReference>
<dbReference type="PROSITE" id="PS51257">
    <property type="entry name" value="PROKAR_LIPOPROTEIN"/>
    <property type="match status" value="1"/>
</dbReference>
<keyword evidence="2" id="KW-0813">Transport</keyword>
<feature type="signal peptide" evidence="3">
    <location>
        <begin position="1"/>
        <end position="24"/>
    </location>
</feature>
<evidence type="ECO:0000256" key="2">
    <source>
        <dbReference type="ARBA" id="ARBA00022448"/>
    </source>
</evidence>
<feature type="chain" id="PRO_5027075415" evidence="3">
    <location>
        <begin position="25"/>
        <end position="453"/>
    </location>
</feature>
<dbReference type="InterPro" id="IPR006059">
    <property type="entry name" value="SBP"/>
</dbReference>
<name>A0A6J4N0D5_9ACTN</name>
<evidence type="ECO:0000313" key="4">
    <source>
        <dbReference type="EMBL" id="CAA9374187.1"/>
    </source>
</evidence>
<dbReference type="SUPFAM" id="SSF53850">
    <property type="entry name" value="Periplasmic binding protein-like II"/>
    <property type="match status" value="1"/>
</dbReference>
<comment type="similarity">
    <text evidence="1">Belongs to the bacterial solute-binding protein 1 family.</text>
</comment>
<dbReference type="PANTHER" id="PTHR43649:SF29">
    <property type="entry name" value="OSMOPROTECTIVE COMPOUNDS-BINDING PROTEIN GGTB"/>
    <property type="match status" value="1"/>
</dbReference>
<protein>
    <submittedName>
        <fullName evidence="4">Predicted rhamnose oligosaccharide ABC transport system, substrate-binding component</fullName>
    </submittedName>
</protein>
<gene>
    <name evidence="4" type="ORF">AVDCRST_MAG75-373</name>
</gene>
<dbReference type="Pfam" id="PF01547">
    <property type="entry name" value="SBP_bac_1"/>
    <property type="match status" value="1"/>
</dbReference>
<keyword evidence="3" id="KW-0732">Signal</keyword>
<accession>A0A6J4N0D5</accession>
<dbReference type="EMBL" id="CADCUO010000024">
    <property type="protein sequence ID" value="CAA9374187.1"/>
    <property type="molecule type" value="Genomic_DNA"/>
</dbReference>